<evidence type="ECO:0000256" key="2">
    <source>
        <dbReference type="ARBA" id="ARBA00004389"/>
    </source>
</evidence>
<evidence type="ECO:0000256" key="6">
    <source>
        <dbReference type="ARBA" id="ARBA00022527"/>
    </source>
</evidence>
<dbReference type="KEGG" id="pda:103721334"/>
<sequence>MLQGHIPMSFVNLSSLTYLQLSNNSLTGGIPHFIGSMSTLNYLDLSANNFIGGIPPSLGNLSTLTHLDLSQNNLEGGIPPSLGKLSSLTTFLYLAFNSLSGTIPPALWNLSSLTLFGVENNNLHGSLPSYVGDALPQLRVFNLYGNQFHGPIPMSFSNTSRLEIIDLSINNFSGIIPPSLGRLQGLSKVILAYNMLETREAAGWSFLDALANCSNLRGLQLDNNRLGGMLPKSVANLSTTLTWLSMGHNQIYGSIPSEIRNLANLTLLDLGPNLLTGYIPATLGMLQNLHVLDLNGNNFSGRIPINLGNLTQLNQLYLGFNELNGSIPTSLGNCQNLEYLSLDHNKLTGSIPVEVLHISSLSTLLGLSRNALTGLLPSTVGSLKNLDILDVSENQLSGEIPDRLGECQVMEYLNMRGNFFNGTIPLSLANLRGLQLLDLSCNNLSGRIPEFLESFRLLQNLNLSFNNLEGEVPKGGVFGNISAISIQGNTKLCGGNPKMNLPPCSIEIPAKRHKSPRLAIVISLVVCAILCLIVFFSLFAARCWSQKSRRESPAMTLIKDQHMRVSYADLLKATDGFSLANLIGVGSFGSVYKGIMDHGDQEIVAVKVLNLQQHGASRSFFAECEALRNIRHRNLVKILTSCSSMDFEGNDFKALVFEFFPIGSLEKWLHPESSEQSNSRKLSLTERLNIAIDVASAVEYLHYHGPKPIVHCDLKPSNVLLSDDMTARVSDFGLARFLNRTISNSFLNPVSSMELKGSIGYVAPEYGLANKISTNGDVYSFGILLLELFTGKRPTDDIFTEGFSLHEFVQMAFPHEVLGIMDPHMVLQEEDGEASDYTRNLSDIRGEAEKCIASVLKVGLSCSKESPIERMQMMDVTRELHAIRDALRLDIIG</sequence>
<evidence type="ECO:0000259" key="27">
    <source>
        <dbReference type="PROSITE" id="PS50011"/>
    </source>
</evidence>
<proteinExistence type="predicted"/>
<dbReference type="PANTHER" id="PTHR27008">
    <property type="entry name" value="OS04G0122200 PROTEIN"/>
    <property type="match status" value="1"/>
</dbReference>
<dbReference type="RefSeq" id="XP_008809723.3">
    <property type="nucleotide sequence ID" value="XM_008811501.3"/>
</dbReference>
<keyword evidence="12" id="KW-0677">Repeat</keyword>
<keyword evidence="14" id="KW-0418">Kinase</keyword>
<dbReference type="SMART" id="SM00220">
    <property type="entry name" value="S_TKc"/>
    <property type="match status" value="1"/>
</dbReference>
<comment type="catalytic activity">
    <reaction evidence="20">
        <text>L-threonyl-[protein] + ATP = O-phospho-L-threonyl-[protein] + ADP + H(+)</text>
        <dbReference type="Rhea" id="RHEA:46608"/>
        <dbReference type="Rhea" id="RHEA-COMP:11060"/>
        <dbReference type="Rhea" id="RHEA-COMP:11605"/>
        <dbReference type="ChEBI" id="CHEBI:15378"/>
        <dbReference type="ChEBI" id="CHEBI:30013"/>
        <dbReference type="ChEBI" id="CHEBI:30616"/>
        <dbReference type="ChEBI" id="CHEBI:61977"/>
        <dbReference type="ChEBI" id="CHEBI:456216"/>
        <dbReference type="EC" id="2.7.11.1"/>
    </reaction>
</comment>
<dbReference type="SMART" id="SM00365">
    <property type="entry name" value="LRR_SD22"/>
    <property type="match status" value="4"/>
</dbReference>
<feature type="binding site" evidence="25">
    <location>
        <position position="607"/>
    </location>
    <ligand>
        <name>ATP</name>
        <dbReference type="ChEBI" id="CHEBI:30616"/>
    </ligand>
</feature>
<dbReference type="InterPro" id="IPR017441">
    <property type="entry name" value="Protein_kinase_ATP_BS"/>
</dbReference>
<evidence type="ECO:0000256" key="1">
    <source>
        <dbReference type="ARBA" id="ARBA00004162"/>
    </source>
</evidence>
<evidence type="ECO:0000256" key="18">
    <source>
        <dbReference type="ARBA" id="ARBA00023170"/>
    </source>
</evidence>
<comment type="function">
    <text evidence="22">Receptor kinase that detects X.oryzae pv. oryzae protein Ax21 to promote innate immunity. Following X.oryzae pv. oryzae protein Ax21 detection, undergoes cleavage, releasing the processed protein kinase Xa21 chain.</text>
</comment>
<dbReference type="InterPro" id="IPR032675">
    <property type="entry name" value="LRR_dom_sf"/>
</dbReference>
<keyword evidence="11" id="KW-0732">Signal</keyword>
<protein>
    <recommendedName>
        <fullName evidence="24">Receptor kinase-like protein Xa21</fullName>
        <ecNumber evidence="4">2.7.11.1</ecNumber>
    </recommendedName>
</protein>
<keyword evidence="9" id="KW-0808">Transferase</keyword>
<feature type="domain" description="Protein kinase" evidence="27">
    <location>
        <begin position="577"/>
        <end position="884"/>
    </location>
</feature>
<evidence type="ECO:0000313" key="29">
    <source>
        <dbReference type="RefSeq" id="XP_008809723.3"/>
    </source>
</evidence>
<dbReference type="SUPFAM" id="SSF52047">
    <property type="entry name" value="RNI-like"/>
    <property type="match status" value="1"/>
</dbReference>
<dbReference type="FunFam" id="1.10.510.10:FF:000358">
    <property type="entry name" value="Putative leucine-rich repeat receptor-like serine/threonine-protein kinase"/>
    <property type="match status" value="1"/>
</dbReference>
<evidence type="ECO:0000256" key="13">
    <source>
        <dbReference type="ARBA" id="ARBA00022741"/>
    </source>
</evidence>
<accession>A0A8B7CZC9</accession>
<dbReference type="InterPro" id="IPR008271">
    <property type="entry name" value="Ser/Thr_kinase_AS"/>
</dbReference>
<dbReference type="SMART" id="SM00369">
    <property type="entry name" value="LRR_TYP"/>
    <property type="match status" value="10"/>
</dbReference>
<dbReference type="GO" id="GO:0005524">
    <property type="term" value="F:ATP binding"/>
    <property type="evidence" value="ECO:0007669"/>
    <property type="project" value="UniProtKB-UniRule"/>
</dbReference>
<dbReference type="Proteomes" id="UP000228380">
    <property type="component" value="Chromosome 8"/>
</dbReference>
<keyword evidence="6" id="KW-0723">Serine/threonine-protein kinase</keyword>
<evidence type="ECO:0000256" key="3">
    <source>
        <dbReference type="ARBA" id="ARBA00004479"/>
    </source>
</evidence>
<evidence type="ECO:0000256" key="11">
    <source>
        <dbReference type="ARBA" id="ARBA00022729"/>
    </source>
</evidence>
<dbReference type="FunFam" id="3.80.10.10:FF:000288">
    <property type="entry name" value="LRR receptor-like serine/threonine-protein kinase EFR"/>
    <property type="match status" value="1"/>
</dbReference>
<dbReference type="InterPro" id="IPR051809">
    <property type="entry name" value="Plant_receptor-like_S/T_kinase"/>
</dbReference>
<evidence type="ECO:0000256" key="19">
    <source>
        <dbReference type="ARBA" id="ARBA00023180"/>
    </source>
</evidence>
<keyword evidence="10 26" id="KW-0812">Transmembrane</keyword>
<dbReference type="PRINTS" id="PR00019">
    <property type="entry name" value="LEURICHRPT"/>
</dbReference>
<evidence type="ECO:0000256" key="24">
    <source>
        <dbReference type="ARBA" id="ARBA00072040"/>
    </source>
</evidence>
<evidence type="ECO:0000256" key="21">
    <source>
        <dbReference type="ARBA" id="ARBA00048679"/>
    </source>
</evidence>
<keyword evidence="8" id="KW-0433">Leucine-rich repeat</keyword>
<comment type="function">
    <text evidence="23">The processed protein kinase Xa21 chain released by protein cleavage after X.oryzae pv. oryzae protein Ax21 detection translocates into the nucleus where it can bind and regulate WRKY62, a transcription factor. Confers resistance to the bacterial pathogen X.oryzae pv. oryzae (Xoo).</text>
</comment>
<keyword evidence="28" id="KW-1185">Reference proteome</keyword>
<dbReference type="SUPFAM" id="SSF56112">
    <property type="entry name" value="Protein kinase-like (PK-like)"/>
    <property type="match status" value="1"/>
</dbReference>
<evidence type="ECO:0000256" key="9">
    <source>
        <dbReference type="ARBA" id="ARBA00022679"/>
    </source>
</evidence>
<dbReference type="GeneID" id="103721334"/>
<dbReference type="Pfam" id="PF00560">
    <property type="entry name" value="LRR_1"/>
    <property type="match status" value="14"/>
</dbReference>
<reference evidence="28" key="1">
    <citation type="journal article" date="2019" name="Nat. Commun.">
        <title>Genome-wide association mapping of date palm fruit traits.</title>
        <authorList>
            <person name="Hazzouri K.M."/>
            <person name="Gros-Balthazard M."/>
            <person name="Flowers J.M."/>
            <person name="Copetti D."/>
            <person name="Lemansour A."/>
            <person name="Lebrun M."/>
            <person name="Masmoudi K."/>
            <person name="Ferrand S."/>
            <person name="Dhar M.I."/>
            <person name="Fresquez Z.A."/>
            <person name="Rosas U."/>
            <person name="Zhang J."/>
            <person name="Talag J."/>
            <person name="Lee S."/>
            <person name="Kudrna D."/>
            <person name="Powell R.F."/>
            <person name="Leitch I.J."/>
            <person name="Krueger R.R."/>
            <person name="Wing R.A."/>
            <person name="Amiri K.M.A."/>
            <person name="Purugganan M.D."/>
        </authorList>
    </citation>
    <scope>NUCLEOTIDE SEQUENCE [LARGE SCALE GENOMIC DNA]</scope>
    <source>
        <strain evidence="28">cv. Khalas</strain>
    </source>
</reference>
<reference evidence="29" key="2">
    <citation type="submission" date="2025-08" db="UniProtKB">
        <authorList>
            <consortium name="RefSeq"/>
        </authorList>
    </citation>
    <scope>IDENTIFICATION</scope>
    <source>
        <tissue evidence="29">Young leaves</tissue>
    </source>
</reference>
<gene>
    <name evidence="29" type="primary">LOC103721334</name>
</gene>
<evidence type="ECO:0000256" key="15">
    <source>
        <dbReference type="ARBA" id="ARBA00022840"/>
    </source>
</evidence>
<keyword evidence="7" id="KW-0597">Phosphoprotein</keyword>
<comment type="catalytic activity">
    <reaction evidence="21">
        <text>L-seryl-[protein] + ATP = O-phospho-L-seryl-[protein] + ADP + H(+)</text>
        <dbReference type="Rhea" id="RHEA:17989"/>
        <dbReference type="Rhea" id="RHEA-COMP:9863"/>
        <dbReference type="Rhea" id="RHEA-COMP:11604"/>
        <dbReference type="ChEBI" id="CHEBI:15378"/>
        <dbReference type="ChEBI" id="CHEBI:29999"/>
        <dbReference type="ChEBI" id="CHEBI:30616"/>
        <dbReference type="ChEBI" id="CHEBI:83421"/>
        <dbReference type="ChEBI" id="CHEBI:456216"/>
        <dbReference type="EC" id="2.7.11.1"/>
    </reaction>
</comment>
<keyword evidence="13 25" id="KW-0547">Nucleotide-binding</keyword>
<dbReference type="PANTHER" id="PTHR27008:SF596">
    <property type="entry name" value="OS02G0215500 PROTEIN"/>
    <property type="match status" value="1"/>
</dbReference>
<keyword evidence="19" id="KW-0325">Glycoprotein</keyword>
<dbReference type="InterPro" id="IPR011009">
    <property type="entry name" value="Kinase-like_dom_sf"/>
</dbReference>
<evidence type="ECO:0000256" key="12">
    <source>
        <dbReference type="ARBA" id="ARBA00022737"/>
    </source>
</evidence>
<evidence type="ECO:0000256" key="14">
    <source>
        <dbReference type="ARBA" id="ARBA00022777"/>
    </source>
</evidence>
<dbReference type="Pfam" id="PF07714">
    <property type="entry name" value="PK_Tyr_Ser-Thr"/>
    <property type="match status" value="1"/>
</dbReference>
<keyword evidence="5" id="KW-1003">Cell membrane</keyword>
<dbReference type="GO" id="GO:0005886">
    <property type="term" value="C:plasma membrane"/>
    <property type="evidence" value="ECO:0007669"/>
    <property type="project" value="UniProtKB-SubCell"/>
</dbReference>
<feature type="transmembrane region" description="Helical" evidence="26">
    <location>
        <begin position="518"/>
        <end position="541"/>
    </location>
</feature>
<evidence type="ECO:0000256" key="16">
    <source>
        <dbReference type="ARBA" id="ARBA00022989"/>
    </source>
</evidence>
<dbReference type="OrthoDB" id="676979at2759"/>
<dbReference type="Gene3D" id="3.30.200.20">
    <property type="entry name" value="Phosphorylase Kinase, domain 1"/>
    <property type="match status" value="1"/>
</dbReference>
<evidence type="ECO:0000256" key="10">
    <source>
        <dbReference type="ARBA" id="ARBA00022692"/>
    </source>
</evidence>
<dbReference type="FunFam" id="3.30.200.20:FF:000432">
    <property type="entry name" value="LRR receptor-like serine/threonine-protein kinase EFR"/>
    <property type="match status" value="1"/>
</dbReference>
<evidence type="ECO:0000256" key="25">
    <source>
        <dbReference type="PROSITE-ProRule" id="PRU10141"/>
    </source>
</evidence>
<evidence type="ECO:0000256" key="4">
    <source>
        <dbReference type="ARBA" id="ARBA00012513"/>
    </source>
</evidence>
<evidence type="ECO:0000256" key="8">
    <source>
        <dbReference type="ARBA" id="ARBA00022614"/>
    </source>
</evidence>
<dbReference type="SUPFAM" id="SSF52058">
    <property type="entry name" value="L domain-like"/>
    <property type="match status" value="1"/>
</dbReference>
<evidence type="ECO:0000256" key="7">
    <source>
        <dbReference type="ARBA" id="ARBA00022553"/>
    </source>
</evidence>
<dbReference type="Gene3D" id="3.80.10.10">
    <property type="entry name" value="Ribonuclease Inhibitor"/>
    <property type="match status" value="2"/>
</dbReference>
<dbReference type="InterPro" id="IPR003591">
    <property type="entry name" value="Leu-rich_rpt_typical-subtyp"/>
</dbReference>
<dbReference type="PROSITE" id="PS00108">
    <property type="entry name" value="PROTEIN_KINASE_ST"/>
    <property type="match status" value="1"/>
</dbReference>
<dbReference type="PROSITE" id="PS50011">
    <property type="entry name" value="PROTEIN_KINASE_DOM"/>
    <property type="match status" value="1"/>
</dbReference>
<dbReference type="InterPro" id="IPR000719">
    <property type="entry name" value="Prot_kinase_dom"/>
</dbReference>
<dbReference type="FunFam" id="3.80.10.10:FF:000095">
    <property type="entry name" value="LRR receptor-like serine/threonine-protein kinase GSO1"/>
    <property type="match status" value="1"/>
</dbReference>
<keyword evidence="17 26" id="KW-0472">Membrane</keyword>
<keyword evidence="16 26" id="KW-1133">Transmembrane helix</keyword>
<keyword evidence="15 25" id="KW-0067">ATP-binding</keyword>
<evidence type="ECO:0000256" key="26">
    <source>
        <dbReference type="SAM" id="Phobius"/>
    </source>
</evidence>
<dbReference type="AlphaFoldDB" id="A0A8B7CZC9"/>
<evidence type="ECO:0000256" key="22">
    <source>
        <dbReference type="ARBA" id="ARBA00054320"/>
    </source>
</evidence>
<organism evidence="28 29">
    <name type="scientific">Phoenix dactylifera</name>
    <name type="common">Date palm</name>
    <dbReference type="NCBI Taxonomy" id="42345"/>
    <lineage>
        <taxon>Eukaryota</taxon>
        <taxon>Viridiplantae</taxon>
        <taxon>Streptophyta</taxon>
        <taxon>Embryophyta</taxon>
        <taxon>Tracheophyta</taxon>
        <taxon>Spermatophyta</taxon>
        <taxon>Magnoliopsida</taxon>
        <taxon>Liliopsida</taxon>
        <taxon>Arecaceae</taxon>
        <taxon>Coryphoideae</taxon>
        <taxon>Phoeniceae</taxon>
        <taxon>Phoenix</taxon>
    </lineage>
</organism>
<dbReference type="PROSITE" id="PS00107">
    <property type="entry name" value="PROTEIN_KINASE_ATP"/>
    <property type="match status" value="1"/>
</dbReference>
<dbReference type="InterPro" id="IPR001611">
    <property type="entry name" value="Leu-rich_rpt"/>
</dbReference>
<evidence type="ECO:0000313" key="28">
    <source>
        <dbReference type="Proteomes" id="UP000228380"/>
    </source>
</evidence>
<comment type="subcellular location">
    <subcellularLocation>
        <location evidence="1">Cell membrane</location>
        <topology evidence="1">Single-pass membrane protein</topology>
    </subcellularLocation>
    <subcellularLocation>
        <location evidence="2">Endoplasmic reticulum membrane</location>
        <topology evidence="2">Single-pass membrane protein</topology>
    </subcellularLocation>
    <subcellularLocation>
        <location evidence="3">Membrane</location>
        <topology evidence="3">Single-pass type I membrane protein</topology>
    </subcellularLocation>
</comment>
<name>A0A8B7CZC9_PHODC</name>
<keyword evidence="18" id="KW-0675">Receptor</keyword>
<dbReference type="EC" id="2.7.11.1" evidence="4"/>
<evidence type="ECO:0000256" key="5">
    <source>
        <dbReference type="ARBA" id="ARBA00022475"/>
    </source>
</evidence>
<evidence type="ECO:0000256" key="20">
    <source>
        <dbReference type="ARBA" id="ARBA00047899"/>
    </source>
</evidence>
<dbReference type="Gene3D" id="1.10.510.10">
    <property type="entry name" value="Transferase(Phosphotransferase) domain 1"/>
    <property type="match status" value="1"/>
</dbReference>
<dbReference type="GO" id="GO:0004674">
    <property type="term" value="F:protein serine/threonine kinase activity"/>
    <property type="evidence" value="ECO:0007669"/>
    <property type="project" value="UniProtKB-KW"/>
</dbReference>
<dbReference type="InterPro" id="IPR001245">
    <property type="entry name" value="Ser-Thr/Tyr_kinase_cat_dom"/>
</dbReference>
<dbReference type="GO" id="GO:0005789">
    <property type="term" value="C:endoplasmic reticulum membrane"/>
    <property type="evidence" value="ECO:0007669"/>
    <property type="project" value="UniProtKB-SubCell"/>
</dbReference>
<evidence type="ECO:0000256" key="23">
    <source>
        <dbReference type="ARBA" id="ARBA00056628"/>
    </source>
</evidence>
<evidence type="ECO:0000256" key="17">
    <source>
        <dbReference type="ARBA" id="ARBA00023136"/>
    </source>
</evidence>